<dbReference type="EMBL" id="CADCTB010000003">
    <property type="protein sequence ID" value="CAA9209737.1"/>
    <property type="molecule type" value="Genomic_DNA"/>
</dbReference>
<proteinExistence type="predicted"/>
<dbReference type="GO" id="GO:0016747">
    <property type="term" value="F:acyltransferase activity, transferring groups other than amino-acyl groups"/>
    <property type="evidence" value="ECO:0007669"/>
    <property type="project" value="InterPro"/>
</dbReference>
<evidence type="ECO:0000313" key="2">
    <source>
        <dbReference type="EMBL" id="CAA9209737.1"/>
    </source>
</evidence>
<accession>A0A6J4GYZ9</accession>
<dbReference type="InterPro" id="IPR013653">
    <property type="entry name" value="GCN5-like_dom"/>
</dbReference>
<reference evidence="2" key="1">
    <citation type="submission" date="2020-02" db="EMBL/GenBank/DDBJ databases">
        <authorList>
            <person name="Meier V. D."/>
        </authorList>
    </citation>
    <scope>NUCLEOTIDE SEQUENCE</scope>
    <source>
        <strain evidence="2">AVDCRST_MAG10</strain>
    </source>
</reference>
<name>A0A6J4GYZ9_9ACTN</name>
<organism evidence="2">
    <name type="scientific">uncultured Acidimicrobiales bacterium</name>
    <dbReference type="NCBI Taxonomy" id="310071"/>
    <lineage>
        <taxon>Bacteria</taxon>
        <taxon>Bacillati</taxon>
        <taxon>Actinomycetota</taxon>
        <taxon>Acidimicrobiia</taxon>
        <taxon>Acidimicrobiales</taxon>
        <taxon>environmental samples</taxon>
    </lineage>
</organism>
<feature type="domain" description="N-acetyltransferase" evidence="1">
    <location>
        <begin position="145"/>
        <end position="282"/>
    </location>
</feature>
<dbReference type="InterPro" id="IPR016181">
    <property type="entry name" value="Acyl_CoA_acyltransferase"/>
</dbReference>
<sequence>MIDRVVTTVLFTDRPEAALEAAHEHLVSQPVVHNLVLSLLHARARHFEPGRYWVAAQDGRPRGVVFQSPEHFRAALTPMADDVVDAMVDAVVETGVRLPGVIGEARTAARFAGQWTERHGAAAAPSDGQRIYELIRLVQPADVRGHLRQAGADDRELVVKWMHGFDTDTGEHSDVGAIAGRRIAAGNFWLWDDDGPRSMAAHTEPAERVVRVQAVYTPPEHRNRGYSGACVSALSARLLDRGLRCMLYTDLGNPVSNSLYRRLGYRAVAEGLRYDFTYRSGG</sequence>
<dbReference type="AlphaFoldDB" id="A0A6J4GYZ9"/>
<evidence type="ECO:0000259" key="1">
    <source>
        <dbReference type="PROSITE" id="PS51186"/>
    </source>
</evidence>
<dbReference type="Gene3D" id="3.40.630.30">
    <property type="match status" value="1"/>
</dbReference>
<protein>
    <recommendedName>
        <fullName evidence="1">N-acetyltransferase domain-containing protein</fullName>
    </recommendedName>
</protein>
<gene>
    <name evidence="2" type="ORF">AVDCRST_MAG10-41</name>
</gene>
<dbReference type="InterPro" id="IPR000182">
    <property type="entry name" value="GNAT_dom"/>
</dbReference>
<dbReference type="SUPFAM" id="SSF55729">
    <property type="entry name" value="Acyl-CoA N-acyltransferases (Nat)"/>
    <property type="match status" value="1"/>
</dbReference>
<dbReference type="PROSITE" id="PS51186">
    <property type="entry name" value="GNAT"/>
    <property type="match status" value="1"/>
</dbReference>
<dbReference type="Pfam" id="PF08445">
    <property type="entry name" value="FR47"/>
    <property type="match status" value="1"/>
</dbReference>